<keyword evidence="3" id="KW-1185">Reference proteome</keyword>
<feature type="compositionally biased region" description="Pro residues" evidence="1">
    <location>
        <begin position="326"/>
        <end position="337"/>
    </location>
</feature>
<dbReference type="InterPro" id="IPR025855">
    <property type="entry name" value="Replic_Relax"/>
</dbReference>
<dbReference type="Pfam" id="PF13814">
    <property type="entry name" value="Replic_Relax"/>
    <property type="match status" value="1"/>
</dbReference>
<evidence type="ECO:0000313" key="3">
    <source>
        <dbReference type="Proteomes" id="UP000198802"/>
    </source>
</evidence>
<protein>
    <submittedName>
        <fullName evidence="2">Replication-relaxation</fullName>
    </submittedName>
</protein>
<dbReference type="RefSeq" id="WP_091286039.1">
    <property type="nucleotide sequence ID" value="NZ_FAOZ01000045.1"/>
</dbReference>
<feature type="region of interest" description="Disordered" evidence="1">
    <location>
        <begin position="304"/>
        <end position="337"/>
    </location>
</feature>
<sequence>MAKPLPQRALRAPMRPAARVVADAEHLTNLTPHLSPRDRWIARLLYEHRVLTTHQLVQAGWPTRRTANERLLQLYRWRVIDRFQPLSPVGEGMPPAHYVCDVAGAAILAAEDGVDLASTGYRHERALGVAYWPQLAHRLAVNGFFTHLIAHARRPDPAGTLTAWWSETRTRAAFGDIVRPDAYGRWTSRGTDLEWFLELDWATEPYGRLAAKIDKYGRLATATGITTPVLFWFPTAGRETRARRALADAVAGLDQPHTVPVATTAATLALPDDQLDPAPARWLPLTSSGAGRLTLDQLPRAWPRLPAPAPVSDRPDVIPAGSGLRPPAPMPPEKYRG</sequence>
<reference evidence="3" key="1">
    <citation type="submission" date="2015-11" db="EMBL/GenBank/DDBJ databases">
        <authorList>
            <person name="Varghese N."/>
        </authorList>
    </citation>
    <scope>NUCLEOTIDE SEQUENCE [LARGE SCALE GENOMIC DNA]</scope>
    <source>
        <strain evidence="3">DSM 45899</strain>
    </source>
</reference>
<evidence type="ECO:0000256" key="1">
    <source>
        <dbReference type="SAM" id="MobiDB-lite"/>
    </source>
</evidence>
<evidence type="ECO:0000313" key="2">
    <source>
        <dbReference type="EMBL" id="CUU60718.1"/>
    </source>
</evidence>
<dbReference type="EMBL" id="FAOZ01000045">
    <property type="protein sequence ID" value="CUU60718.1"/>
    <property type="molecule type" value="Genomic_DNA"/>
</dbReference>
<dbReference type="AlphaFoldDB" id="A0A0S4R020"/>
<proteinExistence type="predicted"/>
<name>A0A0S4R020_9ACTN</name>
<organism evidence="2 3">
    <name type="scientific">Parafrankia irregularis</name>
    <dbReference type="NCBI Taxonomy" id="795642"/>
    <lineage>
        <taxon>Bacteria</taxon>
        <taxon>Bacillati</taxon>
        <taxon>Actinomycetota</taxon>
        <taxon>Actinomycetes</taxon>
        <taxon>Frankiales</taxon>
        <taxon>Frankiaceae</taxon>
        <taxon>Parafrankia</taxon>
    </lineage>
</organism>
<accession>A0A0S4R020</accession>
<gene>
    <name evidence="2" type="ORF">Ga0074812_14540</name>
</gene>
<dbReference type="Proteomes" id="UP000198802">
    <property type="component" value="Unassembled WGS sequence"/>
</dbReference>